<keyword evidence="1" id="KW-0472">Membrane</keyword>
<evidence type="ECO:0000313" key="2">
    <source>
        <dbReference type="EMBL" id="GGA81429.1"/>
    </source>
</evidence>
<reference evidence="2" key="2">
    <citation type="submission" date="2020-09" db="EMBL/GenBank/DDBJ databases">
        <authorList>
            <person name="Sun Q."/>
            <person name="Zhou Y."/>
        </authorList>
    </citation>
    <scope>NUCLEOTIDE SEQUENCE</scope>
    <source>
        <strain evidence="2">CGMCC 1.12408</strain>
    </source>
</reference>
<dbReference type="AlphaFoldDB" id="A0A916S4R9"/>
<proteinExistence type="predicted"/>
<dbReference type="InterPro" id="IPR048136">
    <property type="entry name" value="STM3941-like"/>
</dbReference>
<keyword evidence="3" id="KW-1185">Reference proteome</keyword>
<feature type="transmembrane region" description="Helical" evidence="1">
    <location>
        <begin position="13"/>
        <end position="33"/>
    </location>
</feature>
<protein>
    <recommendedName>
        <fullName evidence="4">PH domain-containing protein</fullName>
    </recommendedName>
</protein>
<keyword evidence="1" id="KW-0812">Transmembrane</keyword>
<accession>A0A916S4R9</accession>
<dbReference type="RefSeq" id="WP_188385089.1">
    <property type="nucleotide sequence ID" value="NZ_BMEY01000013.1"/>
</dbReference>
<organism evidence="2 3">
    <name type="scientific">Ornithinibacillus halotolerans</name>
    <dbReference type="NCBI Taxonomy" id="1274357"/>
    <lineage>
        <taxon>Bacteria</taxon>
        <taxon>Bacillati</taxon>
        <taxon>Bacillota</taxon>
        <taxon>Bacilli</taxon>
        <taxon>Bacillales</taxon>
        <taxon>Bacillaceae</taxon>
        <taxon>Ornithinibacillus</taxon>
    </lineage>
</organism>
<evidence type="ECO:0008006" key="4">
    <source>
        <dbReference type="Google" id="ProtNLM"/>
    </source>
</evidence>
<feature type="transmembrane region" description="Helical" evidence="1">
    <location>
        <begin position="45"/>
        <end position="64"/>
    </location>
</feature>
<gene>
    <name evidence="2" type="ORF">GCM10008025_25930</name>
</gene>
<reference evidence="2" key="1">
    <citation type="journal article" date="2014" name="Int. J. Syst. Evol. Microbiol.">
        <title>Complete genome sequence of Corynebacterium casei LMG S-19264T (=DSM 44701T), isolated from a smear-ripened cheese.</title>
        <authorList>
            <consortium name="US DOE Joint Genome Institute (JGI-PGF)"/>
            <person name="Walter F."/>
            <person name="Albersmeier A."/>
            <person name="Kalinowski J."/>
            <person name="Ruckert C."/>
        </authorList>
    </citation>
    <scope>NUCLEOTIDE SEQUENCE</scope>
    <source>
        <strain evidence="2">CGMCC 1.12408</strain>
    </source>
</reference>
<name>A0A916S4R9_9BACI</name>
<comment type="caution">
    <text evidence="2">The sequence shown here is derived from an EMBL/GenBank/DDBJ whole genome shotgun (WGS) entry which is preliminary data.</text>
</comment>
<evidence type="ECO:0000256" key="1">
    <source>
        <dbReference type="SAM" id="Phobius"/>
    </source>
</evidence>
<dbReference type="Proteomes" id="UP000613512">
    <property type="component" value="Unassembled WGS sequence"/>
</dbReference>
<keyword evidence="1" id="KW-1133">Transmembrane helix</keyword>
<dbReference type="EMBL" id="BMEY01000013">
    <property type="protein sequence ID" value="GGA81429.1"/>
    <property type="molecule type" value="Genomic_DNA"/>
</dbReference>
<evidence type="ECO:0000313" key="3">
    <source>
        <dbReference type="Proteomes" id="UP000613512"/>
    </source>
</evidence>
<sequence>MNEIVIYAKKGKLVLYGILCILFVLVSGLLLVVGLGDSSNDRWKLIIIGGIGFIFFGLCMIYWIKSMLKRKPAIILNNEGIIDQSTYIGAGLVKWSEIADVDFVNFGGQTYLGIYTIDPELIINRSTPFKRFLNQMNKGLLATQVNIPIKILDCSLDELIDAIGYFWKKDYEKDNLN</sequence>
<dbReference type="NCBIfam" id="NF041635">
    <property type="entry name" value="STM3941_fam"/>
    <property type="match status" value="1"/>
</dbReference>